<reference evidence="2" key="1">
    <citation type="journal article" date="2019" name="Int. J. Syst. Evol. Microbiol.">
        <title>The Global Catalogue of Microorganisms (GCM) 10K type strain sequencing project: providing services to taxonomists for standard genome sequencing and annotation.</title>
        <authorList>
            <consortium name="The Broad Institute Genomics Platform"/>
            <consortium name="The Broad Institute Genome Sequencing Center for Infectious Disease"/>
            <person name="Wu L."/>
            <person name="Ma J."/>
        </authorList>
    </citation>
    <scope>NUCLEOTIDE SEQUENCE [LARGE SCALE GENOMIC DNA]</scope>
    <source>
        <strain evidence="2">XZYJ18</strain>
    </source>
</reference>
<accession>A0ABV9ZBN7</accession>
<evidence type="ECO:0000313" key="1">
    <source>
        <dbReference type="EMBL" id="MFC5139016.1"/>
    </source>
</evidence>
<dbReference type="EMBL" id="JBHSKG010000005">
    <property type="protein sequence ID" value="MFC5139016.1"/>
    <property type="molecule type" value="Genomic_DNA"/>
</dbReference>
<sequence>MATSVSTLDFTFTPAAPKCVIEANGTVTQSGDVELEDSVFLRVSNQSHAWAAVVCETIDGEYFELIRTARLNPGDVTTDVRALPGQVAGRKLHIYRWAPGIFGVPGSGGGEAVFTMPAAGAVSISITCIHV</sequence>
<comment type="caution">
    <text evidence="1">The sequence shown here is derived from an EMBL/GenBank/DDBJ whole genome shotgun (WGS) entry which is preliminary data.</text>
</comment>
<gene>
    <name evidence="1" type="ORF">ACFPK1_12300</name>
</gene>
<evidence type="ECO:0000313" key="2">
    <source>
        <dbReference type="Proteomes" id="UP001596175"/>
    </source>
</evidence>
<proteinExistence type="predicted"/>
<organism evidence="1 2">
    <name type="scientific">Actinomycetospora rhizophila</name>
    <dbReference type="NCBI Taxonomy" id="1416876"/>
    <lineage>
        <taxon>Bacteria</taxon>
        <taxon>Bacillati</taxon>
        <taxon>Actinomycetota</taxon>
        <taxon>Actinomycetes</taxon>
        <taxon>Pseudonocardiales</taxon>
        <taxon>Pseudonocardiaceae</taxon>
        <taxon>Actinomycetospora</taxon>
    </lineage>
</organism>
<keyword evidence="2" id="KW-1185">Reference proteome</keyword>
<name>A0ABV9ZBN7_9PSEU</name>
<dbReference type="RefSeq" id="WP_378021208.1">
    <property type="nucleotide sequence ID" value="NZ_JBHSKG010000005.1"/>
</dbReference>
<protein>
    <submittedName>
        <fullName evidence="1">Uncharacterized protein</fullName>
    </submittedName>
</protein>
<dbReference type="Proteomes" id="UP001596175">
    <property type="component" value="Unassembled WGS sequence"/>
</dbReference>